<dbReference type="GO" id="GO:0009279">
    <property type="term" value="C:cell outer membrane"/>
    <property type="evidence" value="ECO:0007669"/>
    <property type="project" value="UniProtKB-SubCell"/>
</dbReference>
<dbReference type="PROSITE" id="PS00430">
    <property type="entry name" value="TONB_DEPENDENT_REC_1"/>
    <property type="match status" value="1"/>
</dbReference>
<evidence type="ECO:0000256" key="15">
    <source>
        <dbReference type="PROSITE-ProRule" id="PRU10143"/>
    </source>
</evidence>
<feature type="signal peptide" evidence="16">
    <location>
        <begin position="1"/>
        <end position="33"/>
    </location>
</feature>
<evidence type="ECO:0000256" key="2">
    <source>
        <dbReference type="ARBA" id="ARBA00009810"/>
    </source>
</evidence>
<dbReference type="SUPFAM" id="SSF56935">
    <property type="entry name" value="Porins"/>
    <property type="match status" value="1"/>
</dbReference>
<keyword evidence="13 14" id="KW-0998">Cell outer membrane</keyword>
<reference evidence="18 19" key="1">
    <citation type="submission" date="2018-12" db="EMBL/GenBank/DDBJ databases">
        <authorList>
            <consortium name="Pathogen Informatics"/>
        </authorList>
    </citation>
    <scope>NUCLEOTIDE SEQUENCE [LARGE SCALE GENOMIC DNA]</scope>
    <source>
        <strain evidence="18 19">NCTC9997</strain>
    </source>
</reference>
<dbReference type="Gene3D" id="2.170.130.10">
    <property type="entry name" value="TonB-dependent receptor, plug domain"/>
    <property type="match status" value="1"/>
</dbReference>
<evidence type="ECO:0000256" key="3">
    <source>
        <dbReference type="ARBA" id="ARBA00022448"/>
    </source>
</evidence>
<keyword evidence="11 14" id="KW-0472">Membrane</keyword>
<dbReference type="Pfam" id="PF07715">
    <property type="entry name" value="Plug"/>
    <property type="match status" value="1"/>
</dbReference>
<dbReference type="PANTHER" id="PTHR32552:SF68">
    <property type="entry name" value="FERRICHROME OUTER MEMBRANE TRANSPORTER_PHAGE RECEPTOR"/>
    <property type="match status" value="1"/>
</dbReference>
<keyword evidence="7 16" id="KW-0732">Signal</keyword>
<evidence type="ECO:0000313" key="19">
    <source>
        <dbReference type="Proteomes" id="UP000267630"/>
    </source>
</evidence>
<feature type="chain" id="PRO_5030822784" evidence="16">
    <location>
        <begin position="34"/>
        <end position="252"/>
    </location>
</feature>
<dbReference type="PANTHER" id="PTHR32552">
    <property type="entry name" value="FERRICHROME IRON RECEPTOR-RELATED"/>
    <property type="match status" value="1"/>
</dbReference>
<evidence type="ECO:0000256" key="4">
    <source>
        <dbReference type="ARBA" id="ARBA00022452"/>
    </source>
</evidence>
<evidence type="ECO:0000256" key="6">
    <source>
        <dbReference type="ARBA" id="ARBA00022692"/>
    </source>
</evidence>
<dbReference type="GO" id="GO:0015344">
    <property type="term" value="F:siderophore uptake transmembrane transporter activity"/>
    <property type="evidence" value="ECO:0007669"/>
    <property type="project" value="TreeGrafter"/>
</dbReference>
<dbReference type="InterPro" id="IPR010916">
    <property type="entry name" value="TonB_box_CS"/>
</dbReference>
<keyword evidence="9" id="KW-0406">Ion transport</keyword>
<keyword evidence="4 14" id="KW-1134">Transmembrane beta strand</keyword>
<evidence type="ECO:0000256" key="16">
    <source>
        <dbReference type="SAM" id="SignalP"/>
    </source>
</evidence>
<dbReference type="GO" id="GO:0015891">
    <property type="term" value="P:siderophore transport"/>
    <property type="evidence" value="ECO:0007669"/>
    <property type="project" value="UniProtKB-ARBA"/>
</dbReference>
<evidence type="ECO:0000256" key="10">
    <source>
        <dbReference type="ARBA" id="ARBA00023077"/>
    </source>
</evidence>
<protein>
    <submittedName>
        <fullName evidence="18">Ferrichrome outer membrane transporter</fullName>
    </submittedName>
</protein>
<dbReference type="InterPro" id="IPR039426">
    <property type="entry name" value="TonB-dep_rcpt-like"/>
</dbReference>
<evidence type="ECO:0000256" key="1">
    <source>
        <dbReference type="ARBA" id="ARBA00004571"/>
    </source>
</evidence>
<keyword evidence="12" id="KW-0675">Receptor</keyword>
<comment type="similarity">
    <text evidence="2 14">Belongs to the TonB-dependent receptor family.</text>
</comment>
<gene>
    <name evidence="18" type="primary">fhuA_6</name>
    <name evidence="18" type="ORF">NCTC9997_05109</name>
</gene>
<dbReference type="AlphaFoldDB" id="A0A7Z8ZE58"/>
<dbReference type="InterPro" id="IPR012910">
    <property type="entry name" value="Plug_dom"/>
</dbReference>
<evidence type="ECO:0000256" key="9">
    <source>
        <dbReference type="ARBA" id="ARBA00023065"/>
    </source>
</evidence>
<comment type="subcellular location">
    <subcellularLocation>
        <location evidence="1 14">Cell outer membrane</location>
        <topology evidence="1 14">Multi-pass membrane protein</topology>
    </subcellularLocation>
</comment>
<feature type="domain" description="TonB-dependent receptor plug" evidence="17">
    <location>
        <begin position="77"/>
        <end position="182"/>
    </location>
</feature>
<evidence type="ECO:0000259" key="17">
    <source>
        <dbReference type="Pfam" id="PF07715"/>
    </source>
</evidence>
<evidence type="ECO:0000256" key="8">
    <source>
        <dbReference type="ARBA" id="ARBA00023004"/>
    </source>
</evidence>
<accession>A0A7Z8ZE58</accession>
<evidence type="ECO:0000313" key="18">
    <source>
        <dbReference type="EMBL" id="VED53948.1"/>
    </source>
</evidence>
<dbReference type="Proteomes" id="UP000267630">
    <property type="component" value="Chromosome 3"/>
</dbReference>
<organism evidence="18 19">
    <name type="scientific">Raoultella terrigena</name>
    <name type="common">Klebsiella terrigena</name>
    <dbReference type="NCBI Taxonomy" id="577"/>
    <lineage>
        <taxon>Bacteria</taxon>
        <taxon>Pseudomonadati</taxon>
        <taxon>Pseudomonadota</taxon>
        <taxon>Gammaproteobacteria</taxon>
        <taxon>Enterobacterales</taxon>
        <taxon>Enterobacteriaceae</taxon>
        <taxon>Klebsiella/Raoultella group</taxon>
        <taxon>Raoultella</taxon>
    </lineage>
</organism>
<keyword evidence="10 15" id="KW-0798">TonB box</keyword>
<dbReference type="InterPro" id="IPR037066">
    <property type="entry name" value="Plug_dom_sf"/>
</dbReference>
<dbReference type="EMBL" id="LR134253">
    <property type="protein sequence ID" value="VED53948.1"/>
    <property type="molecule type" value="Genomic_DNA"/>
</dbReference>
<keyword evidence="8" id="KW-0408">Iron</keyword>
<evidence type="ECO:0000256" key="14">
    <source>
        <dbReference type="PROSITE-ProRule" id="PRU01360"/>
    </source>
</evidence>
<evidence type="ECO:0000256" key="12">
    <source>
        <dbReference type="ARBA" id="ARBA00023170"/>
    </source>
</evidence>
<evidence type="ECO:0000256" key="5">
    <source>
        <dbReference type="ARBA" id="ARBA00022496"/>
    </source>
</evidence>
<evidence type="ECO:0000256" key="7">
    <source>
        <dbReference type="ARBA" id="ARBA00022729"/>
    </source>
</evidence>
<dbReference type="PROSITE" id="PS52016">
    <property type="entry name" value="TONB_DEPENDENT_REC_3"/>
    <property type="match status" value="1"/>
</dbReference>
<keyword evidence="6 14" id="KW-0812">Transmembrane</keyword>
<keyword evidence="3 14" id="KW-0813">Transport</keyword>
<evidence type="ECO:0000256" key="11">
    <source>
        <dbReference type="ARBA" id="ARBA00023136"/>
    </source>
</evidence>
<name>A0A7Z8ZE58_RAOTE</name>
<feature type="short sequence motif" description="TonB box" evidence="15">
    <location>
        <begin position="42"/>
        <end position="48"/>
    </location>
</feature>
<sequence>MARPKTAQPNHSLRKIAVVVATAVSGMSVYAQAAVEPKTEETITVIAAPVSQESAWGPAPTIAAKRSATATKTDTPIEKTPQSISVVTRQEMDMKQPTTVKEALAYTPGVFSTRGSSTTYDVVTIRGFTTSTTVNTNQYLDGMKLQGNNYSEVSMDPYFLERVEVMRGPTSVLYGNSNPGGIVSMVSKRPTTEPLKEVQFKWVPITCGRRGSILAMRLMITAYGLSPDRPGPQPGRAAADGEIDPLRGGALL</sequence>
<evidence type="ECO:0000256" key="13">
    <source>
        <dbReference type="ARBA" id="ARBA00023237"/>
    </source>
</evidence>
<keyword evidence="5" id="KW-0410">Iron transport</keyword>
<keyword evidence="19" id="KW-1185">Reference proteome</keyword>
<dbReference type="FunFam" id="2.170.130.10:FF:000001">
    <property type="entry name" value="Catecholate siderophore TonB-dependent receptor"/>
    <property type="match status" value="1"/>
</dbReference>
<proteinExistence type="inferred from homology"/>